<feature type="non-terminal residue" evidence="2">
    <location>
        <position position="1"/>
    </location>
</feature>
<dbReference type="PANTHER" id="PTHR28083">
    <property type="entry name" value="GOOD FOR FULL DBP5 ACTIVITY PROTEIN 2"/>
    <property type="match status" value="1"/>
</dbReference>
<dbReference type="AlphaFoldDB" id="A0A6A5X9M5"/>
<dbReference type="PANTHER" id="PTHR28083:SF1">
    <property type="entry name" value="GOOD FOR FULL DBP5 ACTIVITY PROTEIN 2"/>
    <property type="match status" value="1"/>
</dbReference>
<organism evidence="2 3">
    <name type="scientific">Aaosphaeria arxii CBS 175.79</name>
    <dbReference type="NCBI Taxonomy" id="1450172"/>
    <lineage>
        <taxon>Eukaryota</taxon>
        <taxon>Fungi</taxon>
        <taxon>Dikarya</taxon>
        <taxon>Ascomycota</taxon>
        <taxon>Pezizomycotina</taxon>
        <taxon>Dothideomycetes</taxon>
        <taxon>Pleosporomycetidae</taxon>
        <taxon>Pleosporales</taxon>
        <taxon>Pleosporales incertae sedis</taxon>
        <taxon>Aaosphaeria</taxon>
    </lineage>
</organism>
<dbReference type="Gene3D" id="3.30.420.10">
    <property type="entry name" value="Ribonuclease H-like superfamily/Ribonuclease H"/>
    <property type="match status" value="1"/>
</dbReference>
<dbReference type="GO" id="GO:0005634">
    <property type="term" value="C:nucleus"/>
    <property type="evidence" value="ECO:0007669"/>
    <property type="project" value="TreeGrafter"/>
</dbReference>
<evidence type="ECO:0000313" key="2">
    <source>
        <dbReference type="EMBL" id="KAF2009662.1"/>
    </source>
</evidence>
<dbReference type="SUPFAM" id="SSF53098">
    <property type="entry name" value="Ribonuclease H-like"/>
    <property type="match status" value="1"/>
</dbReference>
<evidence type="ECO:0000259" key="1">
    <source>
        <dbReference type="Pfam" id="PF21762"/>
    </source>
</evidence>
<reference evidence="2" key="1">
    <citation type="journal article" date="2020" name="Stud. Mycol.">
        <title>101 Dothideomycetes genomes: a test case for predicting lifestyles and emergence of pathogens.</title>
        <authorList>
            <person name="Haridas S."/>
            <person name="Albert R."/>
            <person name="Binder M."/>
            <person name="Bloem J."/>
            <person name="Labutti K."/>
            <person name="Salamov A."/>
            <person name="Andreopoulos B."/>
            <person name="Baker S."/>
            <person name="Barry K."/>
            <person name="Bills G."/>
            <person name="Bluhm B."/>
            <person name="Cannon C."/>
            <person name="Castanera R."/>
            <person name="Culley D."/>
            <person name="Daum C."/>
            <person name="Ezra D."/>
            <person name="Gonzalez J."/>
            <person name="Henrissat B."/>
            <person name="Kuo A."/>
            <person name="Liang C."/>
            <person name="Lipzen A."/>
            <person name="Lutzoni F."/>
            <person name="Magnuson J."/>
            <person name="Mondo S."/>
            <person name="Nolan M."/>
            <person name="Ohm R."/>
            <person name="Pangilinan J."/>
            <person name="Park H.-J."/>
            <person name="Ramirez L."/>
            <person name="Alfaro M."/>
            <person name="Sun H."/>
            <person name="Tritt A."/>
            <person name="Yoshinaga Y."/>
            <person name="Zwiers L.-H."/>
            <person name="Turgeon B."/>
            <person name="Goodwin S."/>
            <person name="Spatafora J."/>
            <person name="Crous P."/>
            <person name="Grigoriev I."/>
        </authorList>
    </citation>
    <scope>NUCLEOTIDE SEQUENCE</scope>
    <source>
        <strain evidence="2">CBS 175.79</strain>
    </source>
</reference>
<accession>A0A6A5X9M5</accession>
<gene>
    <name evidence="2" type="ORF">BU24DRAFT_329335</name>
</gene>
<dbReference type="GO" id="GO:0003676">
    <property type="term" value="F:nucleic acid binding"/>
    <property type="evidence" value="ECO:0007669"/>
    <property type="project" value="InterPro"/>
</dbReference>
<feature type="non-terminal residue" evidence="2">
    <location>
        <position position="228"/>
    </location>
</feature>
<dbReference type="Proteomes" id="UP000799778">
    <property type="component" value="Unassembled WGS sequence"/>
</dbReference>
<dbReference type="GeneID" id="54280411"/>
<feature type="domain" description="Gfd2/YDR514C-like C-terminal" evidence="1">
    <location>
        <begin position="34"/>
        <end position="219"/>
    </location>
</feature>
<protein>
    <recommendedName>
        <fullName evidence="1">Gfd2/YDR514C-like C-terminal domain-containing protein</fullName>
    </recommendedName>
</protein>
<keyword evidence="3" id="KW-1185">Reference proteome</keyword>
<dbReference type="InterPro" id="IPR040151">
    <property type="entry name" value="Gfd2/YDR514C-like"/>
</dbReference>
<dbReference type="InterPro" id="IPR048519">
    <property type="entry name" value="Gfd2/YDR514C-like_C"/>
</dbReference>
<sequence>LANFLEGRSGRDILRHFFGFKFHPYPKKVLDEAIFVGIDTEWWEHDPHPTTEVGISSLYPHSIMRYPGFHAEFILKNIGTHHIRITEYAHLVNSFPGAGDPERFHYGKTVFLTTEETRQALYKAFTQKGERGTLRPIIFIGHDTSGDFVKIKEDLGVDIMQFGSVVKIIDTQQMASEMGIMGTKGPKISLKELAQYFLIDPVDLHQAGNDIANIMFVAVLMSLRDELY</sequence>
<dbReference type="InterPro" id="IPR036397">
    <property type="entry name" value="RNaseH_sf"/>
</dbReference>
<dbReference type="RefSeq" id="XP_033378001.1">
    <property type="nucleotide sequence ID" value="XM_033523014.1"/>
</dbReference>
<dbReference type="EMBL" id="ML978078">
    <property type="protein sequence ID" value="KAF2009662.1"/>
    <property type="molecule type" value="Genomic_DNA"/>
</dbReference>
<dbReference type="OrthoDB" id="5953249at2759"/>
<dbReference type="InterPro" id="IPR012337">
    <property type="entry name" value="RNaseH-like_sf"/>
</dbReference>
<evidence type="ECO:0000313" key="3">
    <source>
        <dbReference type="Proteomes" id="UP000799778"/>
    </source>
</evidence>
<name>A0A6A5X9M5_9PLEO</name>
<dbReference type="Pfam" id="PF21762">
    <property type="entry name" value="DEDDh_C"/>
    <property type="match status" value="1"/>
</dbReference>
<proteinExistence type="predicted"/>